<dbReference type="AlphaFoldDB" id="A0A179BNA5"/>
<protein>
    <submittedName>
        <fullName evidence="1">Uncharacterized protein</fullName>
    </submittedName>
</protein>
<reference evidence="1 2" key="1">
    <citation type="submission" date="2016-04" db="EMBL/GenBank/DDBJ databases">
        <title>Acidithiobacillus ferrooxidans genome sequencing and assembly.</title>
        <authorList>
            <person name="Zhou Z."/>
        </authorList>
    </citation>
    <scope>NUCLEOTIDE SEQUENCE [LARGE SCALE GENOMIC DNA]</scope>
    <source>
        <strain evidence="1 2">BY0502</strain>
    </source>
</reference>
<dbReference type="Proteomes" id="UP000078302">
    <property type="component" value="Unassembled WGS sequence"/>
</dbReference>
<evidence type="ECO:0000313" key="2">
    <source>
        <dbReference type="Proteomes" id="UP000078302"/>
    </source>
</evidence>
<name>A0A179BNA5_ACIFR</name>
<accession>A0A179BNA5</accession>
<comment type="caution">
    <text evidence="1">The sequence shown here is derived from an EMBL/GenBank/DDBJ whole genome shotgun (WGS) entry which is preliminary data.</text>
</comment>
<dbReference type="RefSeq" id="WP_064217915.1">
    <property type="nucleotide sequence ID" value="NZ_LVXZ01000013.1"/>
</dbReference>
<dbReference type="OrthoDB" id="10019115at2"/>
<gene>
    <name evidence="1" type="ORF">A4H96_01320</name>
</gene>
<dbReference type="EMBL" id="LVXZ01000013">
    <property type="protein sequence ID" value="OAP93226.1"/>
    <property type="molecule type" value="Genomic_DNA"/>
</dbReference>
<sequence length="315" mass="35340">MITLSREVKALIPMTEEWEEEDEPEVNAKAIFSEMFHPRKWSQLYRGKTSNELRTIIRDAITATTAELAGNQSCIQADITPMLNMENAQITLSEGGSYYLQSIYESKDACRLFIVQAYRQPGSLFCIDAGSLPDSEAETLSLAMACTTGFSIESPHSMLAWCNRVTHHLTDAGDAAAAGDADQLIQTFPWLKANGHKAEQSDPEVYFQQPHVNMLLEIILNPAISFRAKDLAKRIFKAVIAAETMYTTSFSWSQSISAAGVFDKDKAVNHCLDDMEEFDQENDGLVAIVEARNIIPFMRAFARHEKALMEIRKWN</sequence>
<keyword evidence="2" id="KW-1185">Reference proteome</keyword>
<evidence type="ECO:0000313" key="1">
    <source>
        <dbReference type="EMBL" id="OAP93226.1"/>
    </source>
</evidence>
<organism evidence="1 2">
    <name type="scientific">Acidithiobacillus ferrooxidans</name>
    <name type="common">Thiobacillus ferrooxidans</name>
    <dbReference type="NCBI Taxonomy" id="920"/>
    <lineage>
        <taxon>Bacteria</taxon>
        <taxon>Pseudomonadati</taxon>
        <taxon>Pseudomonadota</taxon>
        <taxon>Acidithiobacillia</taxon>
        <taxon>Acidithiobacillales</taxon>
        <taxon>Acidithiobacillaceae</taxon>
        <taxon>Acidithiobacillus</taxon>
    </lineage>
</organism>
<proteinExistence type="predicted"/>